<feature type="transmembrane region" description="Helical" evidence="1">
    <location>
        <begin position="78"/>
        <end position="96"/>
    </location>
</feature>
<dbReference type="PANTHER" id="PTHR23021">
    <property type="entry name" value="SERPENTINE RECEPTOR, CLASS T"/>
    <property type="match status" value="1"/>
</dbReference>
<feature type="transmembrane region" description="Helical" evidence="1">
    <location>
        <begin position="169"/>
        <end position="189"/>
    </location>
</feature>
<proteinExistence type="predicted"/>
<keyword evidence="1" id="KW-0812">Transmembrane</keyword>
<keyword evidence="1" id="KW-1133">Transmembrane helix</keyword>
<dbReference type="WBParaSite" id="L893_g244.t1">
    <property type="protein sequence ID" value="L893_g244.t1"/>
    <property type="gene ID" value="L893_g244"/>
</dbReference>
<protein>
    <submittedName>
        <fullName evidence="3">G_PROTEIN_RECEP_F1_2 domain-containing protein</fullName>
    </submittedName>
</protein>
<keyword evidence="2" id="KW-1185">Reference proteome</keyword>
<name>A0A1I7ZB49_9BILA</name>
<feature type="transmembrane region" description="Helical" evidence="1">
    <location>
        <begin position="209"/>
        <end position="227"/>
    </location>
</feature>
<dbReference type="AlphaFoldDB" id="A0A1I7ZB49"/>
<dbReference type="Gene3D" id="1.20.1070.10">
    <property type="entry name" value="Rhodopsin 7-helix transmembrane proteins"/>
    <property type="match status" value="1"/>
</dbReference>
<dbReference type="InterPro" id="IPR019425">
    <property type="entry name" value="7TM_GPCR_serpentine_rcpt_Srt"/>
</dbReference>
<dbReference type="PANTHER" id="PTHR23021:SF82">
    <property type="entry name" value="G PROTEIN-COUPLED RECEPTOR"/>
    <property type="match status" value="1"/>
</dbReference>
<evidence type="ECO:0000256" key="1">
    <source>
        <dbReference type="SAM" id="Phobius"/>
    </source>
</evidence>
<dbReference type="Pfam" id="PF10321">
    <property type="entry name" value="7TM_GPCR_Srt"/>
    <property type="match status" value="1"/>
</dbReference>
<feature type="transmembrane region" description="Helical" evidence="1">
    <location>
        <begin position="43"/>
        <end position="66"/>
    </location>
</feature>
<dbReference type="Proteomes" id="UP000095287">
    <property type="component" value="Unplaced"/>
</dbReference>
<organism evidence="2 3">
    <name type="scientific">Steinernema glaseri</name>
    <dbReference type="NCBI Taxonomy" id="37863"/>
    <lineage>
        <taxon>Eukaryota</taxon>
        <taxon>Metazoa</taxon>
        <taxon>Ecdysozoa</taxon>
        <taxon>Nematoda</taxon>
        <taxon>Chromadorea</taxon>
        <taxon>Rhabditida</taxon>
        <taxon>Tylenchina</taxon>
        <taxon>Panagrolaimomorpha</taxon>
        <taxon>Strongyloidoidea</taxon>
        <taxon>Steinernematidae</taxon>
        <taxon>Steinernema</taxon>
    </lineage>
</organism>
<evidence type="ECO:0000313" key="3">
    <source>
        <dbReference type="WBParaSite" id="L893_g244.t1"/>
    </source>
</evidence>
<sequence length="295" mass="33757">MNDKYAIGIALLVISTVLLPFHLIFIWFFLSKKEYRRHMAFKIMASLGIIDCFHILSHFATGLMTVLASNINTVIERVWTLVLTSWVGMAGMIFILSLNRLVVLTSARLASRSERQIYSLCAVVWTTYLGVLALHMTNEGAINYRIRESSFSYALTDLNMLYAEVYESYWILICLSMSFLCYLVIFLWILLNKQFRPKHIKIAGREVKILVQAIIIFGYLTTLRATWHYGTSWYMKHVEVVNTLNILTSLVGGVNPVLYLCFNSGLRAQFFALFGLRQKNHTGKSCTVTVLGVHK</sequence>
<feature type="transmembrane region" description="Helical" evidence="1">
    <location>
        <begin position="6"/>
        <end position="31"/>
    </location>
</feature>
<feature type="transmembrane region" description="Helical" evidence="1">
    <location>
        <begin position="117"/>
        <end position="136"/>
    </location>
</feature>
<evidence type="ECO:0000313" key="2">
    <source>
        <dbReference type="Proteomes" id="UP000095287"/>
    </source>
</evidence>
<accession>A0A1I7ZB49</accession>
<keyword evidence="1" id="KW-0472">Membrane</keyword>
<dbReference type="SUPFAM" id="SSF81321">
    <property type="entry name" value="Family A G protein-coupled receptor-like"/>
    <property type="match status" value="1"/>
</dbReference>
<reference evidence="3" key="1">
    <citation type="submission" date="2016-11" db="UniProtKB">
        <authorList>
            <consortium name="WormBaseParasite"/>
        </authorList>
    </citation>
    <scope>IDENTIFICATION</scope>
</reference>